<evidence type="ECO:0000256" key="1">
    <source>
        <dbReference type="SAM" id="MobiDB-lite"/>
    </source>
</evidence>
<comment type="caution">
    <text evidence="2">The sequence shown here is derived from an EMBL/GenBank/DDBJ whole genome shotgun (WGS) entry which is preliminary data.</text>
</comment>
<evidence type="ECO:0000313" key="2">
    <source>
        <dbReference type="EMBL" id="MBC3470129.1"/>
    </source>
</evidence>
<organism evidence="2">
    <name type="scientific">Pseudomonas vlassakiae</name>
    <dbReference type="NCBI Taxonomy" id="485888"/>
    <lineage>
        <taxon>Bacteria</taxon>
        <taxon>Pseudomonadati</taxon>
        <taxon>Pseudomonadota</taxon>
        <taxon>Gammaproteobacteria</taxon>
        <taxon>Pseudomonadales</taxon>
        <taxon>Pseudomonadaceae</taxon>
        <taxon>Pseudomonas</taxon>
    </lineage>
</organism>
<reference evidence="2" key="2">
    <citation type="submission" date="2020-07" db="EMBL/GenBank/DDBJ databases">
        <authorList>
            <person name="Lood C."/>
            <person name="Girard L."/>
        </authorList>
    </citation>
    <scope>NUCLEOTIDE SEQUENCE</scope>
    <source>
        <strain evidence="2">RW4S2</strain>
    </source>
</reference>
<sequence>MNTAELNRKQALAKVVNELDRLYPQGGYDAAVLASAVAAPDFITTRSGHNRQFTREASLALGMLCYAWTKEVPKLAIRMDVKELLTCLRQAVGDLHADRLLDGGESENLKLLDDTVNKILECSQVDFVHSFPAWTLGMEYEHPFVVGPVSIMSRNQWLDSVDFNDYAKKAFAEDEERNHQWKEALREALARPTETVEEGEKPLPMLASFMYGPLRSAPSLLRVSLSGYEATLSRKAARHICKTTLDGLSLLLGGKELFHQQTLSDERMPPVDHHTIVESKGFLHAPGYGLNKQIRIMAGKRVKDQLTQDIMRPRLDALSHILHSLVSPEEYSHPQLAMRWAMALDWLAEGERESSEAIALAKIGTSLDVLTEGGKFGGILNMITHLTGKDEKTIVKVGPVHRDLRWLVREIYDNGRSKILHGNVFDRLQSFADIRLAASSLARLVLIECAVRLKSYRGSDSSKAFRDIPDVSPAEETPQNVEQ</sequence>
<dbReference type="EMBL" id="JABWRP020000003">
    <property type="protein sequence ID" value="MBV4540370.1"/>
    <property type="molecule type" value="Genomic_DNA"/>
</dbReference>
<dbReference type="EMBL" id="JABWRP010000003">
    <property type="protein sequence ID" value="MBC3470129.1"/>
    <property type="molecule type" value="Genomic_DNA"/>
</dbReference>
<protein>
    <recommendedName>
        <fullName evidence="5">Apea-like HEPN domain-containing protein</fullName>
    </recommendedName>
</protein>
<reference evidence="2 4" key="1">
    <citation type="journal article" date="2020" name="Microorganisms">
        <title>Reliable Identification of Environmental Pseudomonas Isolates Using the rpoD Gene.</title>
        <authorList>
            <consortium name="The Broad Institute Genome Sequencing Platform"/>
            <person name="Girard L."/>
            <person name="Lood C."/>
            <person name="Rokni-Zadeh H."/>
            <person name="van Noort V."/>
            <person name="Lavigne R."/>
            <person name="De Mot R."/>
        </authorList>
    </citation>
    <scope>NUCLEOTIDE SEQUENCE</scope>
    <source>
        <strain evidence="2 4">RW4S2</strain>
    </source>
</reference>
<keyword evidence="4" id="KW-1185">Reference proteome</keyword>
<dbReference type="RefSeq" id="WP_186601550.1">
    <property type="nucleotide sequence ID" value="NZ_JABWRP020000003.1"/>
</dbReference>
<accession>A0A923K2Z4</accession>
<name>A0A923K2Z4_9PSED</name>
<gene>
    <name evidence="3" type="ORF">HU738_004855</name>
    <name evidence="2" type="ORF">HU738_06120</name>
</gene>
<evidence type="ECO:0008006" key="5">
    <source>
        <dbReference type="Google" id="ProtNLM"/>
    </source>
</evidence>
<evidence type="ECO:0000313" key="4">
    <source>
        <dbReference type="Proteomes" id="UP000628137"/>
    </source>
</evidence>
<evidence type="ECO:0000313" key="3">
    <source>
        <dbReference type="EMBL" id="MBV4540370.1"/>
    </source>
</evidence>
<proteinExistence type="predicted"/>
<dbReference type="AlphaFoldDB" id="A0A923K2Z4"/>
<reference evidence="3" key="3">
    <citation type="submission" date="2021-06" db="EMBL/GenBank/DDBJ databases">
        <title>Updating the genus Pseudomonas: Description of 43 new species and partition of the Pseudomonas putida group.</title>
        <authorList>
            <person name="Girard L."/>
            <person name="Lood C."/>
            <person name="Vandamme P."/>
            <person name="Rokni-Zadeh H."/>
            <person name="Van Noort V."/>
            <person name="Hofte M."/>
            <person name="Lavigne R."/>
            <person name="De Mot R."/>
        </authorList>
    </citation>
    <scope>NUCLEOTIDE SEQUENCE</scope>
    <source>
        <strain evidence="3">RW4S2</strain>
    </source>
</reference>
<dbReference type="Proteomes" id="UP000628137">
    <property type="component" value="Unassembled WGS sequence"/>
</dbReference>
<feature type="region of interest" description="Disordered" evidence="1">
    <location>
        <begin position="460"/>
        <end position="483"/>
    </location>
</feature>